<sequence length="88" mass="10065">MNETLQLYVTIGAILLVIALLWGPLRMLVHGIFSILTPPVIAVLKTTALWMIWLLKKVVRAHLLLLKNLLTPHSIIFPTLRDDQDREM</sequence>
<dbReference type="RefSeq" id="WP_071073605.1">
    <property type="nucleotide sequence ID" value="NZ_CP017756.1"/>
</dbReference>
<keyword evidence="2" id="KW-0614">Plasmid</keyword>
<name>A0ABN4TV46_9BURK</name>
<reference evidence="2 3" key="1">
    <citation type="submission" date="2016-10" db="EMBL/GenBank/DDBJ databases">
        <title>Complete genome sequences of three Cupriavidus strains isolated from various Malaysian environments.</title>
        <authorList>
            <person name="Abdullah A.A.-A."/>
            <person name="Shafie N.A.H."/>
            <person name="Lau N.S."/>
        </authorList>
    </citation>
    <scope>NUCLEOTIDE SEQUENCE [LARGE SCALE GENOMIC DNA]</scope>
    <source>
        <strain evidence="2 3">USMAA1020</strain>
        <plasmid evidence="2 3">unnamed1</plasmid>
    </source>
</reference>
<protein>
    <recommendedName>
        <fullName evidence="4">Transmembrane protein</fullName>
    </recommendedName>
</protein>
<evidence type="ECO:0000256" key="1">
    <source>
        <dbReference type="SAM" id="Phobius"/>
    </source>
</evidence>
<accession>A0ABN4TV46</accession>
<keyword evidence="3" id="KW-1185">Reference proteome</keyword>
<evidence type="ECO:0008006" key="4">
    <source>
        <dbReference type="Google" id="ProtNLM"/>
    </source>
</evidence>
<keyword evidence="1" id="KW-0812">Transmembrane</keyword>
<feature type="transmembrane region" description="Helical" evidence="1">
    <location>
        <begin position="7"/>
        <end position="25"/>
    </location>
</feature>
<gene>
    <name evidence="2" type="ORF">BKK80_34550</name>
</gene>
<dbReference type="EMBL" id="CP017756">
    <property type="protein sequence ID" value="AOZ11083.1"/>
    <property type="molecule type" value="Genomic_DNA"/>
</dbReference>
<keyword evidence="1" id="KW-0472">Membrane</keyword>
<evidence type="ECO:0000313" key="3">
    <source>
        <dbReference type="Proteomes" id="UP000177515"/>
    </source>
</evidence>
<dbReference type="Proteomes" id="UP000177515">
    <property type="component" value="Plasmid unnamed1"/>
</dbReference>
<evidence type="ECO:0000313" key="2">
    <source>
        <dbReference type="EMBL" id="AOZ11083.1"/>
    </source>
</evidence>
<feature type="transmembrane region" description="Helical" evidence="1">
    <location>
        <begin position="31"/>
        <end position="55"/>
    </location>
</feature>
<organism evidence="2 3">
    <name type="scientific">Cupriavidus malaysiensis</name>
    <dbReference type="NCBI Taxonomy" id="367825"/>
    <lineage>
        <taxon>Bacteria</taxon>
        <taxon>Pseudomonadati</taxon>
        <taxon>Pseudomonadota</taxon>
        <taxon>Betaproteobacteria</taxon>
        <taxon>Burkholderiales</taxon>
        <taxon>Burkholderiaceae</taxon>
        <taxon>Cupriavidus</taxon>
    </lineage>
</organism>
<geneLocation type="plasmid" evidence="2 3">
    <name>unnamed1</name>
</geneLocation>
<proteinExistence type="predicted"/>
<keyword evidence="1" id="KW-1133">Transmembrane helix</keyword>